<gene>
    <name evidence="2" type="ORF">EG028_25890</name>
</gene>
<dbReference type="GO" id="GO:0016787">
    <property type="term" value="F:hydrolase activity"/>
    <property type="evidence" value="ECO:0007669"/>
    <property type="project" value="UniProtKB-ARBA"/>
</dbReference>
<evidence type="ECO:0000313" key="3">
    <source>
        <dbReference type="Proteomes" id="UP000279089"/>
    </source>
</evidence>
<reference evidence="3" key="1">
    <citation type="submission" date="2018-11" db="EMBL/GenBank/DDBJ databases">
        <title>Chitinophaga lutea sp.nov., isolate from arsenic contaminated soil.</title>
        <authorList>
            <person name="Zong Y."/>
        </authorList>
    </citation>
    <scope>NUCLEOTIDE SEQUENCE [LARGE SCALE GENOMIC DNA]</scope>
    <source>
        <strain evidence="3">YLT18</strain>
    </source>
</reference>
<dbReference type="Gene3D" id="3.40.720.10">
    <property type="entry name" value="Alkaline Phosphatase, subunit A"/>
    <property type="match status" value="1"/>
</dbReference>
<dbReference type="Proteomes" id="UP000279089">
    <property type="component" value="Unassembled WGS sequence"/>
</dbReference>
<dbReference type="Pfam" id="PF01663">
    <property type="entry name" value="Phosphodiest"/>
    <property type="match status" value="1"/>
</dbReference>
<evidence type="ECO:0000313" key="2">
    <source>
        <dbReference type="EMBL" id="RPD38322.1"/>
    </source>
</evidence>
<protein>
    <submittedName>
        <fullName evidence="2">Alkaline phosphatase family protein</fullName>
    </submittedName>
</protein>
<dbReference type="SUPFAM" id="SSF53649">
    <property type="entry name" value="Alkaline phosphatase-like"/>
    <property type="match status" value="1"/>
</dbReference>
<dbReference type="PANTHER" id="PTHR10151:SF120">
    <property type="entry name" value="BIS(5'-ADENOSYL)-TRIPHOSPHATASE"/>
    <property type="match status" value="1"/>
</dbReference>
<dbReference type="RefSeq" id="WP_120519198.1">
    <property type="nucleotide sequence ID" value="NZ_QXZY01000016.1"/>
</dbReference>
<keyword evidence="1" id="KW-0732">Signal</keyword>
<feature type="chain" id="PRO_5017988128" evidence="1">
    <location>
        <begin position="20"/>
        <end position="412"/>
    </location>
</feature>
<keyword evidence="3" id="KW-1185">Reference proteome</keyword>
<organism evidence="2 3">
    <name type="scientific">Chitinophaga barathri</name>
    <dbReference type="NCBI Taxonomy" id="1647451"/>
    <lineage>
        <taxon>Bacteria</taxon>
        <taxon>Pseudomonadati</taxon>
        <taxon>Bacteroidota</taxon>
        <taxon>Chitinophagia</taxon>
        <taxon>Chitinophagales</taxon>
        <taxon>Chitinophagaceae</taxon>
        <taxon>Chitinophaga</taxon>
    </lineage>
</organism>
<sequence length="412" mass="46685">MRRHGLLLLVLFTAGASFAQNKKKAVFIIADGISADVIESLNTPNMAAIAKTGAYIRAYVGGEKGGYSQTPTISAVGYNSVLTGTWANKHNVWDNDIAAPNYHYQTIFRILKEQHPEKKTAIYSSWTDNRTKLVGDGMAATGNIKFDYKYDGYELDTVKFPQDKGRDFMEKIDDLVATEAANSIRKDAPDLSWVYLEYTDDMGHMYGDSPQFHNAIRKLDDKIGRIWEAIQYRQKEHKEDWLIIITTDHGRDEHSGKGHGGQTARQRSGWIVTNQAKLNNYAQYYYPGVVDIMPTIARFMDLRLPLHVSRESDGIALTGKVSVAQPTLLKAPGQLDLSWKAMDKEGTVKIWLASTNKYKEGGEDEYKMVAEVPVTREHYQIDIKDTPSEFYKVVLEGKENMVNRWIVKEKKK</sequence>
<dbReference type="InterPro" id="IPR017850">
    <property type="entry name" value="Alkaline_phosphatase_core_sf"/>
</dbReference>
<feature type="signal peptide" evidence="1">
    <location>
        <begin position="1"/>
        <end position="19"/>
    </location>
</feature>
<dbReference type="AlphaFoldDB" id="A0A3N4M568"/>
<dbReference type="PANTHER" id="PTHR10151">
    <property type="entry name" value="ECTONUCLEOTIDE PYROPHOSPHATASE/PHOSPHODIESTERASE"/>
    <property type="match status" value="1"/>
</dbReference>
<evidence type="ECO:0000256" key="1">
    <source>
        <dbReference type="SAM" id="SignalP"/>
    </source>
</evidence>
<proteinExistence type="predicted"/>
<dbReference type="OrthoDB" id="279982at2"/>
<accession>A0A3N4M568</accession>
<comment type="caution">
    <text evidence="2">The sequence shown here is derived from an EMBL/GenBank/DDBJ whole genome shotgun (WGS) entry which is preliminary data.</text>
</comment>
<dbReference type="InterPro" id="IPR002591">
    <property type="entry name" value="Phosphodiest/P_Trfase"/>
</dbReference>
<dbReference type="EMBL" id="RMBX01000016">
    <property type="protein sequence ID" value="RPD38322.1"/>
    <property type="molecule type" value="Genomic_DNA"/>
</dbReference>
<name>A0A3N4M568_9BACT</name>